<dbReference type="InterPro" id="IPR002347">
    <property type="entry name" value="SDR_fam"/>
</dbReference>
<sequence>MPKLSSRYWHLAYEYGKRGAYLVIGARRENALREVAERAYLLGSPHTIPIRTDVSKAEQCRRLIHEAIHQFGRLDHLVICAGVTPVSLFEDTIRVTNFSPAMDINFWGPVYMTYYAAPYLRATKGKIVVIASSASWLNAPRLSFYNVKYHASKAAVVSFFETLRVEFGADIGITIVTPGLIESEMTKGKFLNKEGKIVVDQEMRDVVVSAVPIEVVGRFAKATVNSACRGDKYLTIPLWFKTTYYVKLLCPELIDWFNNLFCITGPGVPETEAISYKLIQIPGLKDAIWPDSVQSPKIKRFEREVLCDRGLVDFSLLRSKQASDAEQPWFISTATGRGQFLFISTIIVP</sequence>
<dbReference type="GO" id="GO:0016491">
    <property type="term" value="F:oxidoreductase activity"/>
    <property type="evidence" value="ECO:0007669"/>
    <property type="project" value="UniProtKB-KW"/>
</dbReference>
<dbReference type="OrthoDB" id="47007at2759"/>
<reference evidence="8" key="1">
    <citation type="journal article" date="2019" name="Curr. Biol.">
        <title>Genome Sequence of Striga asiatica Provides Insight into the Evolution of Plant Parasitism.</title>
        <authorList>
            <person name="Yoshida S."/>
            <person name="Kim S."/>
            <person name="Wafula E.K."/>
            <person name="Tanskanen J."/>
            <person name="Kim Y.M."/>
            <person name="Honaas L."/>
            <person name="Yang Z."/>
            <person name="Spallek T."/>
            <person name="Conn C.E."/>
            <person name="Ichihashi Y."/>
            <person name="Cheong K."/>
            <person name="Cui S."/>
            <person name="Der J.P."/>
            <person name="Gundlach H."/>
            <person name="Jiao Y."/>
            <person name="Hori C."/>
            <person name="Ishida J.K."/>
            <person name="Kasahara H."/>
            <person name="Kiba T."/>
            <person name="Kim M.S."/>
            <person name="Koo N."/>
            <person name="Laohavisit A."/>
            <person name="Lee Y.H."/>
            <person name="Lumba S."/>
            <person name="McCourt P."/>
            <person name="Mortimer J.C."/>
            <person name="Mutuku J.M."/>
            <person name="Nomura T."/>
            <person name="Sasaki-Sekimoto Y."/>
            <person name="Seto Y."/>
            <person name="Wang Y."/>
            <person name="Wakatake T."/>
            <person name="Sakakibara H."/>
            <person name="Demura T."/>
            <person name="Yamaguchi S."/>
            <person name="Yoneyama K."/>
            <person name="Manabe R.I."/>
            <person name="Nelson D.C."/>
            <person name="Schulman A.H."/>
            <person name="Timko M.P."/>
            <person name="dePamphilis C.W."/>
            <person name="Choi D."/>
            <person name="Shirasu K."/>
        </authorList>
    </citation>
    <scope>NUCLEOTIDE SEQUENCE [LARGE SCALE GENOMIC DNA]</scope>
    <source>
        <strain evidence="8">cv. UVA1</strain>
    </source>
</reference>
<comment type="caution">
    <text evidence="7">The sequence shown here is derived from an EMBL/GenBank/DDBJ whole genome shotgun (WGS) entry which is preliminary data.</text>
</comment>
<protein>
    <submittedName>
        <fullName evidence="7">Hydroxysteroid dehydrogenase 1</fullName>
    </submittedName>
</protein>
<keyword evidence="8" id="KW-1185">Reference proteome</keyword>
<dbReference type="PANTHER" id="PTHR43391:SF76">
    <property type="entry name" value="11-BETA-HYDROXYSTEROID DEHYDROGENASE-LIKE 2-RELATED"/>
    <property type="match status" value="1"/>
</dbReference>
<name>A0A5A7QLR8_STRAF</name>
<dbReference type="InterPro" id="IPR036291">
    <property type="entry name" value="NAD(P)-bd_dom_sf"/>
</dbReference>
<accession>A0A5A7QLR8</accession>
<dbReference type="AlphaFoldDB" id="A0A5A7QLR8"/>
<comment type="similarity">
    <text evidence="2 6">Belongs to the short-chain dehydrogenases/reductases (SDR) family.</text>
</comment>
<keyword evidence="4" id="KW-0735">Signal-anchor</keyword>
<dbReference type="Gene3D" id="3.40.50.720">
    <property type="entry name" value="NAD(P)-binding Rossmann-like Domain"/>
    <property type="match status" value="1"/>
</dbReference>
<evidence type="ECO:0000256" key="6">
    <source>
        <dbReference type="RuleBase" id="RU000363"/>
    </source>
</evidence>
<evidence type="ECO:0000256" key="3">
    <source>
        <dbReference type="ARBA" id="ARBA00022857"/>
    </source>
</evidence>
<evidence type="ECO:0000256" key="5">
    <source>
        <dbReference type="ARBA" id="ARBA00023002"/>
    </source>
</evidence>
<dbReference type="GO" id="GO:0005829">
    <property type="term" value="C:cytosol"/>
    <property type="evidence" value="ECO:0007669"/>
    <property type="project" value="TreeGrafter"/>
</dbReference>
<evidence type="ECO:0000256" key="1">
    <source>
        <dbReference type="ARBA" id="ARBA00004606"/>
    </source>
</evidence>
<dbReference type="PRINTS" id="PR00081">
    <property type="entry name" value="GDHRDH"/>
</dbReference>
<evidence type="ECO:0000256" key="2">
    <source>
        <dbReference type="ARBA" id="ARBA00006484"/>
    </source>
</evidence>
<evidence type="ECO:0000313" key="8">
    <source>
        <dbReference type="Proteomes" id="UP000325081"/>
    </source>
</evidence>
<keyword evidence="5" id="KW-0560">Oxidoreductase</keyword>
<dbReference type="Proteomes" id="UP000325081">
    <property type="component" value="Unassembled WGS sequence"/>
</dbReference>
<keyword evidence="3" id="KW-0521">NADP</keyword>
<dbReference type="GO" id="GO:0016020">
    <property type="term" value="C:membrane"/>
    <property type="evidence" value="ECO:0007669"/>
    <property type="project" value="UniProtKB-SubCell"/>
</dbReference>
<dbReference type="PANTHER" id="PTHR43391">
    <property type="entry name" value="RETINOL DEHYDROGENASE-RELATED"/>
    <property type="match status" value="1"/>
</dbReference>
<keyword evidence="4" id="KW-0812">Transmembrane</keyword>
<proteinExistence type="inferred from homology"/>
<dbReference type="Pfam" id="PF00106">
    <property type="entry name" value="adh_short"/>
    <property type="match status" value="1"/>
</dbReference>
<evidence type="ECO:0000313" key="7">
    <source>
        <dbReference type="EMBL" id="GER45848.1"/>
    </source>
</evidence>
<organism evidence="7 8">
    <name type="scientific">Striga asiatica</name>
    <name type="common">Asiatic witchweed</name>
    <name type="synonym">Buchnera asiatica</name>
    <dbReference type="NCBI Taxonomy" id="4170"/>
    <lineage>
        <taxon>Eukaryota</taxon>
        <taxon>Viridiplantae</taxon>
        <taxon>Streptophyta</taxon>
        <taxon>Embryophyta</taxon>
        <taxon>Tracheophyta</taxon>
        <taxon>Spermatophyta</taxon>
        <taxon>Magnoliopsida</taxon>
        <taxon>eudicotyledons</taxon>
        <taxon>Gunneridae</taxon>
        <taxon>Pentapetalae</taxon>
        <taxon>asterids</taxon>
        <taxon>lamiids</taxon>
        <taxon>Lamiales</taxon>
        <taxon>Orobanchaceae</taxon>
        <taxon>Buchnereae</taxon>
        <taxon>Striga</taxon>
    </lineage>
</organism>
<evidence type="ECO:0000256" key="4">
    <source>
        <dbReference type="ARBA" id="ARBA00022968"/>
    </source>
</evidence>
<dbReference type="SUPFAM" id="SSF51735">
    <property type="entry name" value="NAD(P)-binding Rossmann-fold domains"/>
    <property type="match status" value="1"/>
</dbReference>
<dbReference type="EMBL" id="BKCP01007338">
    <property type="protein sequence ID" value="GER45848.1"/>
    <property type="molecule type" value="Genomic_DNA"/>
</dbReference>
<gene>
    <name evidence="7" type="ORF">STAS_22830</name>
</gene>
<comment type="subcellular location">
    <subcellularLocation>
        <location evidence="1">Membrane</location>
        <topology evidence="1">Single-pass type II membrane protein</topology>
    </subcellularLocation>
</comment>
<dbReference type="PRINTS" id="PR00080">
    <property type="entry name" value="SDRFAMILY"/>
</dbReference>